<evidence type="ECO:0000256" key="1">
    <source>
        <dbReference type="ARBA" id="ARBA00022679"/>
    </source>
</evidence>
<dbReference type="Pfam" id="PF00583">
    <property type="entry name" value="Acetyltransf_1"/>
    <property type="match status" value="1"/>
</dbReference>
<dbReference type="InterPro" id="IPR000182">
    <property type="entry name" value="GNAT_dom"/>
</dbReference>
<dbReference type="PANTHER" id="PTHR43877">
    <property type="entry name" value="AMINOALKYLPHOSPHONATE N-ACETYLTRANSFERASE-RELATED-RELATED"/>
    <property type="match status" value="1"/>
</dbReference>
<dbReference type="PIRSF" id="PIRSF028520">
    <property type="entry name" value="UCP028520"/>
    <property type="match status" value="1"/>
</dbReference>
<dbReference type="InterPro" id="IPR016181">
    <property type="entry name" value="Acyl_CoA_acyltransferase"/>
</dbReference>
<dbReference type="SUPFAM" id="SSF55729">
    <property type="entry name" value="Acyl-CoA N-acyltransferases (Nat)"/>
    <property type="match status" value="1"/>
</dbReference>
<keyword evidence="2" id="KW-0012">Acyltransferase</keyword>
<dbReference type="Gene3D" id="3.40.630.30">
    <property type="match status" value="1"/>
</dbReference>
<dbReference type="PROSITE" id="PS51186">
    <property type="entry name" value="GNAT"/>
    <property type="match status" value="1"/>
</dbReference>
<evidence type="ECO:0000313" key="5">
    <source>
        <dbReference type="Proteomes" id="UP000305760"/>
    </source>
</evidence>
<dbReference type="EMBL" id="SMDR01000001">
    <property type="protein sequence ID" value="TNJ35882.1"/>
    <property type="molecule type" value="Genomic_DNA"/>
</dbReference>
<comment type="caution">
    <text evidence="4">The sequence shown here is derived from an EMBL/GenBank/DDBJ whole genome shotgun (WGS) entry which is preliminary data.</text>
</comment>
<evidence type="ECO:0000259" key="3">
    <source>
        <dbReference type="PROSITE" id="PS51186"/>
    </source>
</evidence>
<dbReference type="AlphaFoldDB" id="A0A5C4RXZ3"/>
<organism evidence="4 5">
    <name type="scientific">Arenimonas terrae</name>
    <dbReference type="NCBI Taxonomy" id="2546226"/>
    <lineage>
        <taxon>Bacteria</taxon>
        <taxon>Pseudomonadati</taxon>
        <taxon>Pseudomonadota</taxon>
        <taxon>Gammaproteobacteria</taxon>
        <taxon>Lysobacterales</taxon>
        <taxon>Lysobacteraceae</taxon>
        <taxon>Arenimonas</taxon>
    </lineage>
</organism>
<accession>A0A5C4RXZ3</accession>
<reference evidence="4 5" key="1">
    <citation type="submission" date="2019-03" db="EMBL/GenBank/DDBJ databases">
        <title>Arenimonas daejeonensis sp. nov., isolated from compost.</title>
        <authorList>
            <person name="Jeon C.O."/>
        </authorList>
    </citation>
    <scope>NUCLEOTIDE SEQUENCE [LARGE SCALE GENOMIC DNA]</scope>
    <source>
        <strain evidence="4 5">R29</strain>
    </source>
</reference>
<sequence>MLRDATETDFPRILALNDAEVQHTSAMDAARLQWLHERAGYHRVACVDGEVAAFLLAFRDGADYPNPNFDWFAARYPRFLYVDRVVVDAAFNGRGLGSQLYRDVFEHARAQGAAVVTCEFNLVPPNEASARFHARWGFAEVGRQWLDGGKKQVSLQAAPVPG</sequence>
<evidence type="ECO:0000313" key="4">
    <source>
        <dbReference type="EMBL" id="TNJ35882.1"/>
    </source>
</evidence>
<dbReference type="InterPro" id="IPR016890">
    <property type="entry name" value="UCP028520"/>
</dbReference>
<proteinExistence type="predicted"/>
<dbReference type="CDD" id="cd04301">
    <property type="entry name" value="NAT_SF"/>
    <property type="match status" value="1"/>
</dbReference>
<protein>
    <submittedName>
        <fullName evidence="4">GNAT family N-acetyltransferase</fullName>
    </submittedName>
</protein>
<evidence type="ECO:0000256" key="2">
    <source>
        <dbReference type="ARBA" id="ARBA00023315"/>
    </source>
</evidence>
<feature type="domain" description="N-acetyltransferase" evidence="3">
    <location>
        <begin position="1"/>
        <end position="156"/>
    </location>
</feature>
<dbReference type="InterPro" id="IPR050832">
    <property type="entry name" value="Bact_Acetyltransf"/>
</dbReference>
<dbReference type="PANTHER" id="PTHR43877:SF2">
    <property type="entry name" value="AMINOALKYLPHOSPHONATE N-ACETYLTRANSFERASE-RELATED"/>
    <property type="match status" value="1"/>
</dbReference>
<keyword evidence="5" id="KW-1185">Reference proteome</keyword>
<gene>
    <name evidence="4" type="ORF">E1B00_08115</name>
</gene>
<keyword evidence="1 4" id="KW-0808">Transferase</keyword>
<name>A0A5C4RXZ3_9GAMM</name>
<dbReference type="Proteomes" id="UP000305760">
    <property type="component" value="Unassembled WGS sequence"/>
</dbReference>
<dbReference type="GO" id="GO:0016747">
    <property type="term" value="F:acyltransferase activity, transferring groups other than amino-acyl groups"/>
    <property type="evidence" value="ECO:0007669"/>
    <property type="project" value="InterPro"/>
</dbReference>
<dbReference type="OrthoDB" id="6182349at2"/>